<protein>
    <submittedName>
        <fullName evidence="15">(diamondback moth) hypothetical protein</fullName>
    </submittedName>
</protein>
<keyword evidence="4 12" id="KW-0894">Sodium channel</keyword>
<dbReference type="GO" id="GO:0071897">
    <property type="term" value="P:DNA biosynthetic process"/>
    <property type="evidence" value="ECO:0007669"/>
    <property type="project" value="UniProtKB-ARBA"/>
</dbReference>
<evidence type="ECO:0000259" key="14">
    <source>
        <dbReference type="PROSITE" id="PS50878"/>
    </source>
</evidence>
<evidence type="ECO:0000256" key="13">
    <source>
        <dbReference type="SAM" id="MobiDB-lite"/>
    </source>
</evidence>
<comment type="caution">
    <text evidence="15">The sequence shown here is derived from an EMBL/GenBank/DDBJ whole genome shotgun (WGS) entry which is preliminary data.</text>
</comment>
<gene>
    <name evidence="15" type="ORF">PLXY2_LOCUS8458</name>
</gene>
<dbReference type="SUPFAM" id="SSF56672">
    <property type="entry name" value="DNA/RNA polymerases"/>
    <property type="match status" value="1"/>
</dbReference>
<evidence type="ECO:0000256" key="4">
    <source>
        <dbReference type="ARBA" id="ARBA00022461"/>
    </source>
</evidence>
<keyword evidence="9" id="KW-0472">Membrane</keyword>
<keyword evidence="16" id="KW-1185">Reference proteome</keyword>
<dbReference type="GO" id="GO:0016020">
    <property type="term" value="C:membrane"/>
    <property type="evidence" value="ECO:0007669"/>
    <property type="project" value="UniProtKB-SubCell"/>
</dbReference>
<dbReference type="PANTHER" id="PTHR47027:SF20">
    <property type="entry name" value="REVERSE TRANSCRIPTASE-LIKE PROTEIN WITH RNA-DIRECTED DNA POLYMERASE DOMAIN"/>
    <property type="match status" value="1"/>
</dbReference>
<feature type="compositionally biased region" description="Polar residues" evidence="13">
    <location>
        <begin position="476"/>
        <end position="486"/>
    </location>
</feature>
<evidence type="ECO:0000256" key="3">
    <source>
        <dbReference type="ARBA" id="ARBA00022448"/>
    </source>
</evidence>
<evidence type="ECO:0000256" key="11">
    <source>
        <dbReference type="ARBA" id="ARBA00023303"/>
    </source>
</evidence>
<evidence type="ECO:0000256" key="2">
    <source>
        <dbReference type="ARBA" id="ARBA00007193"/>
    </source>
</evidence>
<evidence type="ECO:0000256" key="8">
    <source>
        <dbReference type="ARBA" id="ARBA00023065"/>
    </source>
</evidence>
<sequence>MLNSVPPSLVGLLRYWYENQTNTVRWGDAHSSEYRLECGVRQGGLTSPDLFNIYVNDLIEELRSTGIGCHVGNVCFNNLSYADDMVLLSPSIGGLRKLLYICENFAHRNGMMYNVKKCEMMVFRFRGGPERVPPVYMYGSAIRVVKQFKYLGHILTESLSDDADMERERRALAVRCNMLARRFSKCSRDVKIVLFKAYCQSFYTCQLWTNYTRRAYSILRVQYNDALRILLRLPRYCNAKAMFADARVPDFFAVMRQRAAGCWDRCATELVGRQVGAAVGCSGPWMQAGAPRCGNYSAMKTLISSYMQQTEGPDFALGTCPRFCLSYLYNAFVVDRQRNYWWDGPNRAWAARSGEVALQTQVLGPGSWVLGPGSWVLYNAFVVDRQRNYWWDGPNRAWAARSGEVALQTQMFIHFNSMMVSFYEERHNYDWNLFLSDLGGSVGFLLGLSVVSLMSIFGKVFSTVKEVAKSSKSTRDASSVTNSTVKITEDDQPRRDRDADYVKKCKEWNARNERLDN</sequence>
<keyword evidence="8 12" id="KW-0406">Ion transport</keyword>
<dbReference type="PROSITE" id="PS50878">
    <property type="entry name" value="RT_POL"/>
    <property type="match status" value="1"/>
</dbReference>
<keyword evidence="11 12" id="KW-0407">Ion channel</keyword>
<keyword evidence="3 12" id="KW-0813">Transport</keyword>
<dbReference type="Proteomes" id="UP000653454">
    <property type="component" value="Unassembled WGS sequence"/>
</dbReference>
<proteinExistence type="inferred from homology"/>
<dbReference type="InterPro" id="IPR000477">
    <property type="entry name" value="RT_dom"/>
</dbReference>
<reference evidence="15" key="1">
    <citation type="submission" date="2020-11" db="EMBL/GenBank/DDBJ databases">
        <authorList>
            <person name="Whiteford S."/>
        </authorList>
    </citation>
    <scope>NUCLEOTIDE SEQUENCE</scope>
</reference>
<dbReference type="Gene3D" id="1.10.287.770">
    <property type="entry name" value="YojJ-like"/>
    <property type="match status" value="1"/>
</dbReference>
<evidence type="ECO:0000313" key="15">
    <source>
        <dbReference type="EMBL" id="CAG9125751.1"/>
    </source>
</evidence>
<evidence type="ECO:0000256" key="12">
    <source>
        <dbReference type="RuleBase" id="RU000679"/>
    </source>
</evidence>
<dbReference type="AlphaFoldDB" id="A0A8S4FBV5"/>
<keyword evidence="6" id="KW-1133">Transmembrane helix</keyword>
<comment type="similarity">
    <text evidence="2 12">Belongs to the amiloride-sensitive sodium channel (TC 1.A.6) family.</text>
</comment>
<evidence type="ECO:0000256" key="1">
    <source>
        <dbReference type="ARBA" id="ARBA00004141"/>
    </source>
</evidence>
<evidence type="ECO:0000313" key="16">
    <source>
        <dbReference type="Proteomes" id="UP000653454"/>
    </source>
</evidence>
<comment type="subcellular location">
    <subcellularLocation>
        <location evidence="1">Membrane</location>
        <topology evidence="1">Multi-pass membrane protein</topology>
    </subcellularLocation>
</comment>
<evidence type="ECO:0000256" key="6">
    <source>
        <dbReference type="ARBA" id="ARBA00022989"/>
    </source>
</evidence>
<evidence type="ECO:0000256" key="10">
    <source>
        <dbReference type="ARBA" id="ARBA00023201"/>
    </source>
</evidence>
<dbReference type="InterPro" id="IPR001873">
    <property type="entry name" value="ENaC"/>
</dbReference>
<evidence type="ECO:0000256" key="9">
    <source>
        <dbReference type="ARBA" id="ARBA00023136"/>
    </source>
</evidence>
<dbReference type="InterPro" id="IPR043502">
    <property type="entry name" value="DNA/RNA_pol_sf"/>
</dbReference>
<keyword evidence="10 12" id="KW-0739">Sodium transport</keyword>
<keyword evidence="5 12" id="KW-0812">Transmembrane</keyword>
<organism evidence="15 16">
    <name type="scientific">Plutella xylostella</name>
    <name type="common">Diamondback moth</name>
    <name type="synonym">Plutella maculipennis</name>
    <dbReference type="NCBI Taxonomy" id="51655"/>
    <lineage>
        <taxon>Eukaryota</taxon>
        <taxon>Metazoa</taxon>
        <taxon>Ecdysozoa</taxon>
        <taxon>Arthropoda</taxon>
        <taxon>Hexapoda</taxon>
        <taxon>Insecta</taxon>
        <taxon>Pterygota</taxon>
        <taxon>Neoptera</taxon>
        <taxon>Endopterygota</taxon>
        <taxon>Lepidoptera</taxon>
        <taxon>Glossata</taxon>
        <taxon>Ditrysia</taxon>
        <taxon>Yponomeutoidea</taxon>
        <taxon>Plutellidae</taxon>
        <taxon>Plutella</taxon>
    </lineage>
</organism>
<dbReference type="PANTHER" id="PTHR47027">
    <property type="entry name" value="REVERSE TRANSCRIPTASE DOMAIN-CONTAINING PROTEIN"/>
    <property type="match status" value="1"/>
</dbReference>
<accession>A0A8S4FBV5</accession>
<dbReference type="GO" id="GO:0005272">
    <property type="term" value="F:sodium channel activity"/>
    <property type="evidence" value="ECO:0007669"/>
    <property type="project" value="UniProtKB-KW"/>
</dbReference>
<keyword evidence="7" id="KW-0915">Sodium</keyword>
<dbReference type="Pfam" id="PF00858">
    <property type="entry name" value="ASC"/>
    <property type="match status" value="1"/>
</dbReference>
<dbReference type="EMBL" id="CAJHNJ030000031">
    <property type="protein sequence ID" value="CAG9125751.1"/>
    <property type="molecule type" value="Genomic_DNA"/>
</dbReference>
<feature type="compositionally biased region" description="Basic and acidic residues" evidence="13">
    <location>
        <begin position="487"/>
        <end position="498"/>
    </location>
</feature>
<dbReference type="Pfam" id="PF00078">
    <property type="entry name" value="RVT_1"/>
    <property type="match status" value="1"/>
</dbReference>
<evidence type="ECO:0000256" key="5">
    <source>
        <dbReference type="ARBA" id="ARBA00022692"/>
    </source>
</evidence>
<name>A0A8S4FBV5_PLUXY</name>
<feature type="domain" description="Reverse transcriptase" evidence="14">
    <location>
        <begin position="1"/>
        <end position="155"/>
    </location>
</feature>
<feature type="region of interest" description="Disordered" evidence="13">
    <location>
        <begin position="472"/>
        <end position="498"/>
    </location>
</feature>
<evidence type="ECO:0000256" key="7">
    <source>
        <dbReference type="ARBA" id="ARBA00023053"/>
    </source>
</evidence>